<organism evidence="1 2">
    <name type="scientific">Romanomermis culicivorax</name>
    <name type="common">Nematode worm</name>
    <dbReference type="NCBI Taxonomy" id="13658"/>
    <lineage>
        <taxon>Eukaryota</taxon>
        <taxon>Metazoa</taxon>
        <taxon>Ecdysozoa</taxon>
        <taxon>Nematoda</taxon>
        <taxon>Enoplea</taxon>
        <taxon>Dorylaimia</taxon>
        <taxon>Mermithida</taxon>
        <taxon>Mermithoidea</taxon>
        <taxon>Mermithidae</taxon>
        <taxon>Romanomermis</taxon>
    </lineage>
</organism>
<dbReference type="AlphaFoldDB" id="A0A915JKV5"/>
<dbReference type="Proteomes" id="UP000887565">
    <property type="component" value="Unplaced"/>
</dbReference>
<accession>A0A915JKV5</accession>
<protein>
    <submittedName>
        <fullName evidence="2">Uncharacterized protein</fullName>
    </submittedName>
</protein>
<name>A0A915JKV5_ROMCU</name>
<evidence type="ECO:0000313" key="2">
    <source>
        <dbReference type="WBParaSite" id="nRc.2.0.1.t26666-RA"/>
    </source>
</evidence>
<evidence type="ECO:0000313" key="1">
    <source>
        <dbReference type="Proteomes" id="UP000887565"/>
    </source>
</evidence>
<reference evidence="2" key="1">
    <citation type="submission" date="2022-11" db="UniProtKB">
        <authorList>
            <consortium name="WormBaseParasite"/>
        </authorList>
    </citation>
    <scope>IDENTIFICATION</scope>
</reference>
<sequence>MANCAYQTSLTDLSINWKAEILFSNQTGGCRAALFVIVAVGQYQLLMGEVKDYAPAWVDFTKNANLRGPWGGGCQERPRLDDADIIIDGMQRLSAQKPLRPWLVNWLRRPMVVAGQLLIAFGHLSSSWAMGLACSMARQTVSTASDDGRPSKRSLLTGVAQ</sequence>
<proteinExistence type="predicted"/>
<keyword evidence="1" id="KW-1185">Reference proteome</keyword>
<dbReference type="WBParaSite" id="nRc.2.0.1.t26666-RA">
    <property type="protein sequence ID" value="nRc.2.0.1.t26666-RA"/>
    <property type="gene ID" value="nRc.2.0.1.g26666"/>
</dbReference>